<name>A0A7H0VH26_9FLAO</name>
<evidence type="ECO:0000256" key="1">
    <source>
        <dbReference type="SAM" id="Phobius"/>
    </source>
</evidence>
<feature type="transmembrane region" description="Helical" evidence="1">
    <location>
        <begin position="100"/>
        <end position="121"/>
    </location>
</feature>
<feature type="transmembrane region" description="Helical" evidence="1">
    <location>
        <begin position="208"/>
        <end position="228"/>
    </location>
</feature>
<keyword evidence="1" id="KW-0812">Transmembrane</keyword>
<accession>A0A7H0VH26</accession>
<evidence type="ECO:0000313" key="2">
    <source>
        <dbReference type="EMBL" id="QNR25024.1"/>
    </source>
</evidence>
<dbReference type="Proteomes" id="UP000516305">
    <property type="component" value="Chromosome"/>
</dbReference>
<protein>
    <submittedName>
        <fullName evidence="2">DUF4386 domain-containing protein</fullName>
    </submittedName>
</protein>
<dbReference type="AlphaFoldDB" id="A0A7H0VH26"/>
<feature type="transmembrane region" description="Helical" evidence="1">
    <location>
        <begin position="12"/>
        <end position="32"/>
    </location>
</feature>
<dbReference type="Pfam" id="PF14329">
    <property type="entry name" value="DUF4386"/>
    <property type="match status" value="1"/>
</dbReference>
<dbReference type="KEGG" id="chyd:H4K34_04035"/>
<evidence type="ECO:0000313" key="3">
    <source>
        <dbReference type="Proteomes" id="UP000516305"/>
    </source>
</evidence>
<feature type="transmembrane region" description="Helical" evidence="1">
    <location>
        <begin position="180"/>
        <end position="202"/>
    </location>
</feature>
<proteinExistence type="predicted"/>
<sequence>MSKLKKPQSRFSSAKVAGLLYLVIAIIGGLSIEYIPEELVVYDNAALSFQNLKEHWNLFQLAIAGDIAVLLFETFLTVLLYQLFKSSHQTSMLIASYSRLAMAIIMGMNLINYLIPALLILEPELGSAFNSAQLESLNLIFLKAHKFGEFAWQIFFAIHLFCLGYVIHRSPDTPKFLGSVMLIGGIAYAGDSILHLLIIPAGLLQQSFSLLLILAVISEFWFAFWLLIKGYTIQEPVKAQP</sequence>
<gene>
    <name evidence="2" type="ORF">H4K34_04035</name>
</gene>
<reference evidence="2 3" key="1">
    <citation type="submission" date="2020-08" db="EMBL/GenBank/DDBJ databases">
        <title>Croceimicrobium hydrocarbonivorans gen. nov., sp. nov., a novel marine bacterium isolated from a bacterial consortium that degrades polyethylene terephthalate.</title>
        <authorList>
            <person name="Liu R."/>
        </authorList>
    </citation>
    <scope>NUCLEOTIDE SEQUENCE [LARGE SCALE GENOMIC DNA]</scope>
    <source>
        <strain evidence="2 3">A20-9</strain>
    </source>
</reference>
<keyword evidence="1" id="KW-1133">Transmembrane helix</keyword>
<keyword evidence="3" id="KW-1185">Reference proteome</keyword>
<dbReference type="RefSeq" id="WP_210759550.1">
    <property type="nucleotide sequence ID" value="NZ_CP060139.1"/>
</dbReference>
<keyword evidence="1" id="KW-0472">Membrane</keyword>
<organism evidence="2 3">
    <name type="scientific">Croceimicrobium hydrocarbonivorans</name>
    <dbReference type="NCBI Taxonomy" id="2761580"/>
    <lineage>
        <taxon>Bacteria</taxon>
        <taxon>Pseudomonadati</taxon>
        <taxon>Bacteroidota</taxon>
        <taxon>Flavobacteriia</taxon>
        <taxon>Flavobacteriales</taxon>
        <taxon>Owenweeksiaceae</taxon>
        <taxon>Croceimicrobium</taxon>
    </lineage>
</organism>
<feature type="transmembrane region" description="Helical" evidence="1">
    <location>
        <begin position="150"/>
        <end position="168"/>
    </location>
</feature>
<dbReference type="InterPro" id="IPR025495">
    <property type="entry name" value="DUF4386"/>
</dbReference>
<feature type="transmembrane region" description="Helical" evidence="1">
    <location>
        <begin position="58"/>
        <end position="80"/>
    </location>
</feature>
<dbReference type="EMBL" id="CP060139">
    <property type="protein sequence ID" value="QNR25024.1"/>
    <property type="molecule type" value="Genomic_DNA"/>
</dbReference>